<evidence type="ECO:0000313" key="6">
    <source>
        <dbReference type="RefSeq" id="XP_022340331.1"/>
    </source>
</evidence>
<dbReference type="KEGG" id="cvn:111134984"/>
<dbReference type="GeneID" id="111134984"/>
<feature type="domain" description="EGF-like" evidence="2 3">
    <location>
        <begin position="75"/>
        <end position="86"/>
    </location>
</feature>
<evidence type="ECO:0000313" key="5">
    <source>
        <dbReference type="RefSeq" id="XP_022340330.1"/>
    </source>
</evidence>
<dbReference type="Proteomes" id="UP000694844">
    <property type="component" value="Chromosome 5"/>
</dbReference>
<dbReference type="InterPro" id="IPR000742">
    <property type="entry name" value="EGF"/>
</dbReference>
<keyword evidence="4" id="KW-1185">Reference proteome</keyword>
<dbReference type="AlphaFoldDB" id="A0A8B8EJR4"/>
<feature type="signal peptide" evidence="1">
    <location>
        <begin position="1"/>
        <end position="22"/>
    </location>
</feature>
<evidence type="ECO:0000259" key="2">
    <source>
        <dbReference type="PROSITE" id="PS00022"/>
    </source>
</evidence>
<name>A0A8B8EJR4_CRAVI</name>
<organism evidence="4 5">
    <name type="scientific">Crassostrea virginica</name>
    <name type="common">Eastern oyster</name>
    <dbReference type="NCBI Taxonomy" id="6565"/>
    <lineage>
        <taxon>Eukaryota</taxon>
        <taxon>Metazoa</taxon>
        <taxon>Spiralia</taxon>
        <taxon>Lophotrochozoa</taxon>
        <taxon>Mollusca</taxon>
        <taxon>Bivalvia</taxon>
        <taxon>Autobranchia</taxon>
        <taxon>Pteriomorphia</taxon>
        <taxon>Ostreida</taxon>
        <taxon>Ostreoidea</taxon>
        <taxon>Ostreidae</taxon>
        <taxon>Crassostrea</taxon>
    </lineage>
</organism>
<gene>
    <name evidence="5 6" type="primary">LOC111134984</name>
</gene>
<dbReference type="PROSITE" id="PS01186">
    <property type="entry name" value="EGF_2"/>
    <property type="match status" value="1"/>
</dbReference>
<proteinExistence type="predicted"/>
<dbReference type="RefSeq" id="XP_022340330.1">
    <property type="nucleotide sequence ID" value="XM_022484622.1"/>
</dbReference>
<sequence length="144" mass="13780">MLANMPAVVLGLVCLLAGYADAIGVLGGGTCTIPAVGTDPGASGTCTGTANGFCLINHLTVTGTPVTAVNYDGVCVCYSGYSGSQCATATSSSSTGLTNAVGAVALGGLGAYVLSQLGPGQTALGIGPGPQAAQEAFYIQQATG</sequence>
<reference evidence="5 6" key="1">
    <citation type="submission" date="2025-04" db="UniProtKB">
        <authorList>
            <consortium name="RefSeq"/>
        </authorList>
    </citation>
    <scope>IDENTIFICATION</scope>
    <source>
        <tissue evidence="5 6">Whole sample</tissue>
    </source>
</reference>
<accession>A0A8B8EJR4</accession>
<dbReference type="OrthoDB" id="6195363at2759"/>
<evidence type="ECO:0000256" key="1">
    <source>
        <dbReference type="SAM" id="SignalP"/>
    </source>
</evidence>
<evidence type="ECO:0000259" key="3">
    <source>
        <dbReference type="PROSITE" id="PS01186"/>
    </source>
</evidence>
<dbReference type="PROSITE" id="PS00022">
    <property type="entry name" value="EGF_1"/>
    <property type="match status" value="1"/>
</dbReference>
<dbReference type="RefSeq" id="XP_022340331.1">
    <property type="nucleotide sequence ID" value="XM_022484623.1"/>
</dbReference>
<protein>
    <submittedName>
        <fullName evidence="5 6">Uncharacterized protein LOC111134984</fullName>
    </submittedName>
</protein>
<evidence type="ECO:0000313" key="4">
    <source>
        <dbReference type="Proteomes" id="UP000694844"/>
    </source>
</evidence>
<keyword evidence="1" id="KW-0732">Signal</keyword>
<feature type="chain" id="PRO_5044666462" evidence="1">
    <location>
        <begin position="23"/>
        <end position="144"/>
    </location>
</feature>